<comment type="caution">
    <text evidence="8">The sequence shown here is derived from an EMBL/GenBank/DDBJ whole genome shotgun (WGS) entry which is preliminary data.</text>
</comment>
<name>A0A8H6IA41_9AGAR</name>
<dbReference type="GO" id="GO:0005815">
    <property type="term" value="C:microtubule organizing center"/>
    <property type="evidence" value="ECO:0007669"/>
    <property type="project" value="UniProtKB-SubCell"/>
</dbReference>
<keyword evidence="3" id="KW-0597">Phosphoprotein</keyword>
<reference evidence="8 9" key="1">
    <citation type="submission" date="2020-07" db="EMBL/GenBank/DDBJ databases">
        <title>Comparative genomics of pyrophilous fungi reveals a link between fire events and developmental genes.</title>
        <authorList>
            <consortium name="DOE Joint Genome Institute"/>
            <person name="Steindorff A.S."/>
            <person name="Carver A."/>
            <person name="Calhoun S."/>
            <person name="Stillman K."/>
            <person name="Liu H."/>
            <person name="Lipzen A."/>
            <person name="Pangilinan J."/>
            <person name="Labutti K."/>
            <person name="Bruns T.D."/>
            <person name="Grigoriev I.V."/>
        </authorList>
    </citation>
    <scope>NUCLEOTIDE SEQUENCE [LARGE SCALE GENOMIC DNA]</scope>
    <source>
        <strain evidence="8 9">CBS 144469</strain>
    </source>
</reference>
<feature type="region of interest" description="Disordered" evidence="6">
    <location>
        <begin position="1"/>
        <end position="27"/>
    </location>
</feature>
<evidence type="ECO:0000256" key="4">
    <source>
        <dbReference type="ARBA" id="ARBA00023054"/>
    </source>
</evidence>
<keyword evidence="4" id="KW-0175">Coiled coil</keyword>
<dbReference type="Pfam" id="PF10495">
    <property type="entry name" value="PACT_coil_coil"/>
    <property type="match status" value="1"/>
</dbReference>
<keyword evidence="2" id="KW-0963">Cytoplasm</keyword>
<accession>A0A8H6IA41</accession>
<evidence type="ECO:0000256" key="6">
    <source>
        <dbReference type="SAM" id="MobiDB-lite"/>
    </source>
</evidence>
<gene>
    <name evidence="8" type="ORF">DFP72DRAFT_629787</name>
</gene>
<evidence type="ECO:0000259" key="7">
    <source>
        <dbReference type="Pfam" id="PF10495"/>
    </source>
</evidence>
<evidence type="ECO:0000256" key="5">
    <source>
        <dbReference type="ARBA" id="ARBA00023212"/>
    </source>
</evidence>
<keyword evidence="5" id="KW-0206">Cytoskeleton</keyword>
<evidence type="ECO:0000256" key="2">
    <source>
        <dbReference type="ARBA" id="ARBA00022490"/>
    </source>
</evidence>
<dbReference type="Gene3D" id="1.20.5.340">
    <property type="match status" value="1"/>
</dbReference>
<sequence>MDEVRQRLQQVKQENQELEKELRQNSTAEQKAKLLEVKVSENYDTISHLRQERTHISKEHKDLQKRYSELSETVSKLREKHATQSTSHDTWRHKLDLQVLEIEELKQALDSRSSQLQKAQREKELIASENEGVAKSVASLEADLRRVRRDAEAFGRDLKALRSEKEKLEGRLKEEVAKGERTKKQNETKVRVLNEQLESQKMRAAKALQGWENHVCAADESQVSELKLRHNKECKGLMVQIRYLKAKFTRESSFREDLVYQKEYLLVLLAQFKKSERTIFATIAKIGFPVAPGTPRRKRSLKSVAMIIVFLNRVKRGSVQWQEQRTARTAISAALDEVHRRRALASS</sequence>
<keyword evidence="9" id="KW-1185">Reference proteome</keyword>
<evidence type="ECO:0000256" key="3">
    <source>
        <dbReference type="ARBA" id="ARBA00022553"/>
    </source>
</evidence>
<dbReference type="EMBL" id="JACGCI010000009">
    <property type="protein sequence ID" value="KAF6761740.1"/>
    <property type="molecule type" value="Genomic_DNA"/>
</dbReference>
<dbReference type="AlphaFoldDB" id="A0A8H6IA41"/>
<dbReference type="OrthoDB" id="3006763at2759"/>
<evidence type="ECO:0000256" key="1">
    <source>
        <dbReference type="ARBA" id="ARBA00004267"/>
    </source>
</evidence>
<protein>
    <submittedName>
        <fullName evidence="8">Pericentrin-AKAP-450 domain of centrosomal targeting protein-domain-containing protein</fullName>
    </submittedName>
</protein>
<organism evidence="8 9">
    <name type="scientific">Ephemerocybe angulata</name>
    <dbReference type="NCBI Taxonomy" id="980116"/>
    <lineage>
        <taxon>Eukaryota</taxon>
        <taxon>Fungi</taxon>
        <taxon>Dikarya</taxon>
        <taxon>Basidiomycota</taxon>
        <taxon>Agaricomycotina</taxon>
        <taxon>Agaricomycetes</taxon>
        <taxon>Agaricomycetidae</taxon>
        <taxon>Agaricales</taxon>
        <taxon>Agaricineae</taxon>
        <taxon>Psathyrellaceae</taxon>
        <taxon>Ephemerocybe</taxon>
    </lineage>
</organism>
<dbReference type="InterPro" id="IPR019528">
    <property type="entry name" value="PACT_domain"/>
</dbReference>
<evidence type="ECO:0000313" key="8">
    <source>
        <dbReference type="EMBL" id="KAF6761740.1"/>
    </source>
</evidence>
<comment type="subcellular location">
    <subcellularLocation>
        <location evidence="1">Cytoplasm</location>
        <location evidence="1">Cytoskeleton</location>
        <location evidence="1">Microtubule organizing center</location>
    </subcellularLocation>
</comment>
<feature type="compositionally biased region" description="Basic and acidic residues" evidence="6">
    <location>
        <begin position="14"/>
        <end position="23"/>
    </location>
</feature>
<evidence type="ECO:0000313" key="9">
    <source>
        <dbReference type="Proteomes" id="UP000521943"/>
    </source>
</evidence>
<feature type="domain" description="Pericentrin/AKAP-450 centrosomal targeting" evidence="7">
    <location>
        <begin position="247"/>
        <end position="321"/>
    </location>
</feature>
<dbReference type="GO" id="GO:0005737">
    <property type="term" value="C:cytoplasm"/>
    <property type="evidence" value="ECO:0007669"/>
    <property type="project" value="UniProtKB-ARBA"/>
</dbReference>
<dbReference type="Proteomes" id="UP000521943">
    <property type="component" value="Unassembled WGS sequence"/>
</dbReference>
<proteinExistence type="predicted"/>